<dbReference type="Proteomes" id="UP000824540">
    <property type="component" value="Unassembled WGS sequence"/>
</dbReference>
<organism evidence="1 2">
    <name type="scientific">Albula glossodonta</name>
    <name type="common">roundjaw bonefish</name>
    <dbReference type="NCBI Taxonomy" id="121402"/>
    <lineage>
        <taxon>Eukaryota</taxon>
        <taxon>Metazoa</taxon>
        <taxon>Chordata</taxon>
        <taxon>Craniata</taxon>
        <taxon>Vertebrata</taxon>
        <taxon>Euteleostomi</taxon>
        <taxon>Actinopterygii</taxon>
        <taxon>Neopterygii</taxon>
        <taxon>Teleostei</taxon>
        <taxon>Albuliformes</taxon>
        <taxon>Albulidae</taxon>
        <taxon>Albula</taxon>
    </lineage>
</organism>
<proteinExistence type="predicted"/>
<accession>A0A8T2MT97</accession>
<evidence type="ECO:0000313" key="2">
    <source>
        <dbReference type="Proteomes" id="UP000824540"/>
    </source>
</evidence>
<dbReference type="AlphaFoldDB" id="A0A8T2MT97"/>
<gene>
    <name evidence="1" type="ORF">JZ751_018656</name>
</gene>
<reference evidence="1" key="1">
    <citation type="thesis" date="2021" institute="BYU ScholarsArchive" country="Provo, UT, USA">
        <title>Applications of and Algorithms for Genome Assembly and Genomic Analyses with an Emphasis on Marine Teleosts.</title>
        <authorList>
            <person name="Pickett B.D."/>
        </authorList>
    </citation>
    <scope>NUCLEOTIDE SEQUENCE</scope>
    <source>
        <strain evidence="1">HI-2016</strain>
    </source>
</reference>
<protein>
    <submittedName>
        <fullName evidence="1">Uncharacterized protein</fullName>
    </submittedName>
</protein>
<name>A0A8T2MT97_9TELE</name>
<comment type="caution">
    <text evidence="1">The sequence shown here is derived from an EMBL/GenBank/DDBJ whole genome shotgun (WGS) entry which is preliminary data.</text>
</comment>
<evidence type="ECO:0000313" key="1">
    <source>
        <dbReference type="EMBL" id="KAG9331599.1"/>
    </source>
</evidence>
<dbReference type="EMBL" id="JAFBMS010000318">
    <property type="protein sequence ID" value="KAG9331599.1"/>
    <property type="molecule type" value="Genomic_DNA"/>
</dbReference>
<sequence length="130" mass="13323">MRAAMWTNYAKCLGGGGSWTERAGEMGPGLPVDGAVDLAAGRGPVCGWGEDGGGRVFVVRSVVRNPAAAAEELLPSATFLSHSGPPSPHTSVCSCRIIKVPGLGRVVGGATSPFIKPLLLLPVPFCFALH</sequence>
<keyword evidence="2" id="KW-1185">Reference proteome</keyword>